<protein>
    <recommendedName>
        <fullName evidence="3">DUF4871 domain-containing protein</fullName>
    </recommendedName>
</protein>
<dbReference type="RefSeq" id="WP_283869062.1">
    <property type="nucleotide sequence ID" value="NZ_CP126101.1"/>
</dbReference>
<dbReference type="Gene3D" id="2.60.40.3830">
    <property type="match status" value="1"/>
</dbReference>
<dbReference type="Proteomes" id="UP001178322">
    <property type="component" value="Chromosome"/>
</dbReference>
<proteinExistence type="predicted"/>
<accession>A0AAX3WT27</accession>
<evidence type="ECO:0000313" key="1">
    <source>
        <dbReference type="EMBL" id="WHY50384.1"/>
    </source>
</evidence>
<gene>
    <name evidence="1" type="ORF">QNH24_18940</name>
</gene>
<dbReference type="EMBL" id="CP126101">
    <property type="protein sequence ID" value="WHY50384.1"/>
    <property type="molecule type" value="Genomic_DNA"/>
</dbReference>
<reference evidence="1" key="1">
    <citation type="submission" date="2023-05" db="EMBL/GenBank/DDBJ databases">
        <title>Comparative genomics of Bacillaceae isolates and their secondary metabolite potential.</title>
        <authorList>
            <person name="Song L."/>
            <person name="Nielsen L.J."/>
            <person name="Mohite O."/>
            <person name="Xu X."/>
            <person name="Weber T."/>
            <person name="Kovacs A.T."/>
        </authorList>
    </citation>
    <scope>NUCLEOTIDE SEQUENCE</scope>
    <source>
        <strain evidence="1">LY1</strain>
    </source>
</reference>
<organism evidence="1 2">
    <name type="scientific">Lysinibacillus pakistanensis</name>
    <dbReference type="NCBI Taxonomy" id="759811"/>
    <lineage>
        <taxon>Bacteria</taxon>
        <taxon>Bacillati</taxon>
        <taxon>Bacillota</taxon>
        <taxon>Bacilli</taxon>
        <taxon>Bacillales</taxon>
        <taxon>Bacillaceae</taxon>
        <taxon>Lysinibacillus</taxon>
    </lineage>
</organism>
<sequence>MRKMISFFFIMCLILSGCSEDIKTDWEKSPTFTKDNMILHGLEEKFGIIKVNGESDEPEFPAGDEGRLYQVYFLEKDFIGKNFKMTATHKDTGETVKLYIWPIENKQSEAKFGFDKKGLWKISVLVDEKPYTDFIIEAEKKE</sequence>
<dbReference type="AlphaFoldDB" id="A0AAX3WT27"/>
<name>A0AAX3WT27_9BACI</name>
<dbReference type="PROSITE" id="PS51257">
    <property type="entry name" value="PROKAR_LIPOPROTEIN"/>
    <property type="match status" value="1"/>
</dbReference>
<evidence type="ECO:0008006" key="3">
    <source>
        <dbReference type="Google" id="ProtNLM"/>
    </source>
</evidence>
<evidence type="ECO:0000313" key="2">
    <source>
        <dbReference type="Proteomes" id="UP001178322"/>
    </source>
</evidence>